<accession>A0A1G2DI03</accession>
<sequence length="230" mass="26721">MLDQQEMSNRFDFYRTVFGEDRMRSSIFPDKLWPVSSYDRKIRGLTERGFKDPRKMIASSPQILGLSLENIDEKIRGLTERGFKDPRKMIATFPQILGYSLENIDRKIRGLTERGFKDPQKMIASLPAILGYSLENIDRKIRGLTERGFKDPRKMIASLPAVLGLSFENIDRKMKLCRRLNVCIDDFIACTIVFIGMSAKHYIPILRKCRELGLEPTPRTVFKVYRSKTF</sequence>
<reference evidence="2 3" key="1">
    <citation type="journal article" date="2016" name="Nat. Commun.">
        <title>Thousands of microbial genomes shed light on interconnected biogeochemical processes in an aquifer system.</title>
        <authorList>
            <person name="Anantharaman K."/>
            <person name="Brown C.T."/>
            <person name="Hug L.A."/>
            <person name="Sharon I."/>
            <person name="Castelle C.J."/>
            <person name="Probst A.J."/>
            <person name="Thomas B.C."/>
            <person name="Singh A."/>
            <person name="Wilkins M.J."/>
            <person name="Karaoz U."/>
            <person name="Brodie E.L."/>
            <person name="Williams K.H."/>
            <person name="Hubbard S.S."/>
            <person name="Banfield J.F."/>
        </authorList>
    </citation>
    <scope>NUCLEOTIDE SEQUENCE [LARGE SCALE GENOMIC DNA]</scope>
</reference>
<protein>
    <submittedName>
        <fullName evidence="2">Uncharacterized protein</fullName>
    </submittedName>
</protein>
<dbReference type="AlphaFoldDB" id="A0A1G2DI03"/>
<dbReference type="PANTHER" id="PTHR13068">
    <property type="entry name" value="CGI-12 PROTEIN-RELATED"/>
    <property type="match status" value="1"/>
</dbReference>
<dbReference type="Gene3D" id="1.25.70.10">
    <property type="entry name" value="Transcription termination factor 3, mitochondrial"/>
    <property type="match status" value="1"/>
</dbReference>
<proteinExistence type="predicted"/>
<dbReference type="EMBL" id="MHLN01000004">
    <property type="protein sequence ID" value="OGZ12500.1"/>
    <property type="molecule type" value="Genomic_DNA"/>
</dbReference>
<keyword evidence="1" id="KW-0809">Transit peptide</keyword>
<organism evidence="2 3">
    <name type="scientific">Candidatus Lloydbacteria bacterium RIFCSPHIGHO2_02_FULL_51_22</name>
    <dbReference type="NCBI Taxonomy" id="1798663"/>
    <lineage>
        <taxon>Bacteria</taxon>
        <taxon>Candidatus Lloydiibacteriota</taxon>
    </lineage>
</organism>
<name>A0A1G2DI03_9BACT</name>
<evidence type="ECO:0000256" key="1">
    <source>
        <dbReference type="ARBA" id="ARBA00022946"/>
    </source>
</evidence>
<dbReference type="GO" id="GO:0003676">
    <property type="term" value="F:nucleic acid binding"/>
    <property type="evidence" value="ECO:0007669"/>
    <property type="project" value="InterPro"/>
</dbReference>
<gene>
    <name evidence="2" type="ORF">A3D67_01730</name>
</gene>
<dbReference type="PANTHER" id="PTHR13068:SF112">
    <property type="entry name" value="TRANSCRIPTION TERMINATION FACTOR 3, MITOCHONDRIAL"/>
    <property type="match status" value="1"/>
</dbReference>
<dbReference type="Pfam" id="PF02536">
    <property type="entry name" value="mTERF"/>
    <property type="match status" value="1"/>
</dbReference>
<evidence type="ECO:0000313" key="2">
    <source>
        <dbReference type="EMBL" id="OGZ12500.1"/>
    </source>
</evidence>
<dbReference type="InterPro" id="IPR003690">
    <property type="entry name" value="MTERF"/>
</dbReference>
<dbReference type="SMART" id="SM00733">
    <property type="entry name" value="Mterf"/>
    <property type="match status" value="4"/>
</dbReference>
<dbReference type="InterPro" id="IPR038538">
    <property type="entry name" value="MTERF_sf"/>
</dbReference>
<evidence type="ECO:0000313" key="3">
    <source>
        <dbReference type="Proteomes" id="UP000178099"/>
    </source>
</evidence>
<comment type="caution">
    <text evidence="2">The sequence shown here is derived from an EMBL/GenBank/DDBJ whole genome shotgun (WGS) entry which is preliminary data.</text>
</comment>
<dbReference type="Proteomes" id="UP000178099">
    <property type="component" value="Unassembled WGS sequence"/>
</dbReference>